<dbReference type="Proteomes" id="UP001391051">
    <property type="component" value="Unassembled WGS sequence"/>
</dbReference>
<protein>
    <submittedName>
        <fullName evidence="1">Uncharacterized protein</fullName>
    </submittedName>
</protein>
<sequence length="583" mass="64487">MHERDDMNLVPRHLNFVYIRGKLVVRTNSLSNPWFGNPTQRVGYGGRTPVRKRYVALGTNPDEDVTIITALRPPLPSIATVLKSARVPWTWFTGIRIGHKYGDPFSGFYGVPLPDLESRFPVVLLINVQYGTTFALVASATRTVKTILESNGLEEIPVEVRENEVYHHTSRDTYATYVEDIVKDEYWKPPAHDPLQPLSKRLLPLLPTLSWEVMKTASNEESAKRGIAGPFMNLEGVEGLFATSCRHVLLPQPQGPYATNHFERTGFEVSQGSPETVARLLRKFNYDMDSFKREYPKAEDRVKAFGDWLETLSGPKPEEPDGFERDEVSTVRYLEDIIAVLSSVHDEPVPGRPGDVITGTGLAKRKVGFVCAAPEIRTLTRPFDWDFPNEMPATNFGLYFDLPGEVKANGGFLHMTGYLAGTSDDITTKGTSGLPCDRVVKRGAKTGLTLGVTNGIEACVREGAVAENGPGSHGTGVCSWKMLVIPFPGRMQFSAPGDSRAAVLSQSGVFMGQVVSGGPKHKDEYRGEQPSFDVDVTFIDMAWTIVDGIERLTGKRPKLFLQERQVWNDAFTSSAGNKSHASH</sequence>
<comment type="caution">
    <text evidence="1">The sequence shown here is derived from an EMBL/GenBank/DDBJ whole genome shotgun (WGS) entry which is preliminary data.</text>
</comment>
<dbReference type="EMBL" id="JAQQWE010000001">
    <property type="protein sequence ID" value="KAK7966825.1"/>
    <property type="molecule type" value="Genomic_DNA"/>
</dbReference>
<name>A0ABR1QXL5_9PEZI</name>
<evidence type="ECO:0000313" key="1">
    <source>
        <dbReference type="EMBL" id="KAK7966825.1"/>
    </source>
</evidence>
<dbReference type="GeneID" id="92070386"/>
<accession>A0ABR1QXL5</accession>
<organism evidence="1 2">
    <name type="scientific">Apiospora aurea</name>
    <dbReference type="NCBI Taxonomy" id="335848"/>
    <lineage>
        <taxon>Eukaryota</taxon>
        <taxon>Fungi</taxon>
        <taxon>Dikarya</taxon>
        <taxon>Ascomycota</taxon>
        <taxon>Pezizomycotina</taxon>
        <taxon>Sordariomycetes</taxon>
        <taxon>Xylariomycetidae</taxon>
        <taxon>Amphisphaeriales</taxon>
        <taxon>Apiosporaceae</taxon>
        <taxon>Apiospora</taxon>
    </lineage>
</organism>
<gene>
    <name evidence="1" type="ORF">PG986_001102</name>
</gene>
<proteinExistence type="predicted"/>
<dbReference type="RefSeq" id="XP_066706217.1">
    <property type="nucleotide sequence ID" value="XM_066837324.1"/>
</dbReference>
<keyword evidence="2" id="KW-1185">Reference proteome</keyword>
<reference evidence="1 2" key="1">
    <citation type="submission" date="2023-01" db="EMBL/GenBank/DDBJ databases">
        <title>Analysis of 21 Apiospora genomes using comparative genomics revels a genus with tremendous synthesis potential of carbohydrate active enzymes and secondary metabolites.</title>
        <authorList>
            <person name="Sorensen T."/>
        </authorList>
    </citation>
    <scope>NUCLEOTIDE SEQUENCE [LARGE SCALE GENOMIC DNA]</scope>
    <source>
        <strain evidence="1 2">CBS 24483</strain>
    </source>
</reference>
<evidence type="ECO:0000313" key="2">
    <source>
        <dbReference type="Proteomes" id="UP001391051"/>
    </source>
</evidence>